<evidence type="ECO:0000313" key="1">
    <source>
        <dbReference type="EMBL" id="CDL86100.1"/>
    </source>
</evidence>
<dbReference type="EMBL" id="CBXE010000195">
    <property type="protein sequence ID" value="CDL86100.1"/>
    <property type="molecule type" value="Genomic_DNA"/>
</dbReference>
<evidence type="ECO:0000313" key="2">
    <source>
        <dbReference type="Proteomes" id="UP000019197"/>
    </source>
</evidence>
<dbReference type="Pfam" id="PF13557">
    <property type="entry name" value="Phenol_MetA_deg"/>
    <property type="match status" value="1"/>
</dbReference>
<dbReference type="AlphaFoldDB" id="W1J9D2"/>
<dbReference type="RefSeq" id="WP_038265184.1">
    <property type="nucleotide sequence ID" value="NZ_CAWLVK010000195.1"/>
</dbReference>
<name>W1J9D2_9GAMM</name>
<reference evidence="1 2" key="1">
    <citation type="submission" date="2013-11" db="EMBL/GenBank/DDBJ databases">
        <title>Draft genome sequence and annotation of the entomopathogenic bacterium, Xenorhabdus cabanillasi strain JM26.</title>
        <authorList>
            <person name="Gualtieri M."/>
            <person name="Ogier J.C."/>
            <person name="Pages S."/>
            <person name="Givaudan A."/>
            <person name="Gaudriault S."/>
        </authorList>
    </citation>
    <scope>NUCLEOTIDE SEQUENCE [LARGE SCALE GENOMIC DNA]</scope>
    <source>
        <strain evidence="1 2">JM26</strain>
    </source>
</reference>
<comment type="caution">
    <text evidence="1">The sequence shown here is derived from an EMBL/GenBank/DDBJ whole genome shotgun (WGS) entry which is preliminary data.</text>
</comment>
<evidence type="ECO:0008006" key="3">
    <source>
        <dbReference type="Google" id="ProtNLM"/>
    </source>
</evidence>
<dbReference type="InterPro" id="IPR025737">
    <property type="entry name" value="FApF"/>
</dbReference>
<accession>W1J9D2</accession>
<sequence>MINDSWPNSAQGKASAFGLGPSVRYANDKGWLVALKWQEDLAVANRPAGSQVFLKVAVAF</sequence>
<protein>
    <recommendedName>
        <fullName evidence="3">Haemolysin activator HlyB C-terminal domain-containing protein</fullName>
    </recommendedName>
</protein>
<organism evidence="1 2">
    <name type="scientific">Xenorhabdus cabanillasii JM26</name>
    <dbReference type="NCBI Taxonomy" id="1427517"/>
    <lineage>
        <taxon>Bacteria</taxon>
        <taxon>Pseudomonadati</taxon>
        <taxon>Pseudomonadota</taxon>
        <taxon>Gammaproteobacteria</taxon>
        <taxon>Enterobacterales</taxon>
        <taxon>Morganellaceae</taxon>
        <taxon>Xenorhabdus</taxon>
    </lineage>
</organism>
<gene>
    <name evidence="1" type="ORF">XCR1_2740002</name>
</gene>
<dbReference type="Proteomes" id="UP000019197">
    <property type="component" value="Unassembled WGS sequence"/>
</dbReference>
<proteinExistence type="predicted"/>